<reference evidence="1" key="1">
    <citation type="journal article" date="2021" name="PeerJ">
        <title>Extensive microbial diversity within the chicken gut microbiome revealed by metagenomics and culture.</title>
        <authorList>
            <person name="Gilroy R."/>
            <person name="Ravi A."/>
            <person name="Getino M."/>
            <person name="Pursley I."/>
            <person name="Horton D.L."/>
            <person name="Alikhan N.F."/>
            <person name="Baker D."/>
            <person name="Gharbi K."/>
            <person name="Hall N."/>
            <person name="Watson M."/>
            <person name="Adriaenssens E.M."/>
            <person name="Foster-Nyarko E."/>
            <person name="Jarju S."/>
            <person name="Secka A."/>
            <person name="Antonio M."/>
            <person name="Oren A."/>
            <person name="Chaudhuri R.R."/>
            <person name="La Ragione R."/>
            <person name="Hildebrand F."/>
            <person name="Pallen M.J."/>
        </authorList>
    </citation>
    <scope>NUCLEOTIDE SEQUENCE</scope>
    <source>
        <strain evidence="1">687</strain>
    </source>
</reference>
<gene>
    <name evidence="1" type="ORF">IAA31_05760</name>
</gene>
<dbReference type="Proteomes" id="UP000824150">
    <property type="component" value="Unassembled WGS sequence"/>
</dbReference>
<proteinExistence type="predicted"/>
<protein>
    <submittedName>
        <fullName evidence="1">Uncharacterized protein</fullName>
    </submittedName>
</protein>
<organism evidence="1 2">
    <name type="scientific">Candidatus Anaerobiospirillum merdipullorum</name>
    <dbReference type="NCBI Taxonomy" id="2838450"/>
    <lineage>
        <taxon>Bacteria</taxon>
        <taxon>Pseudomonadati</taxon>
        <taxon>Pseudomonadota</taxon>
        <taxon>Gammaproteobacteria</taxon>
        <taxon>Aeromonadales</taxon>
        <taxon>Succinivibrionaceae</taxon>
        <taxon>Anaerobiospirillum</taxon>
    </lineage>
</organism>
<accession>A0A9E2KPP1</accession>
<name>A0A9E2KPP1_9GAMM</name>
<sequence length="49" mass="5241">MGKLMGRSTAVHFGQLSFAKLSFAHHILRTQASSLQLAIEAMGLVSAKV</sequence>
<dbReference type="AlphaFoldDB" id="A0A9E2KPP1"/>
<evidence type="ECO:0000313" key="1">
    <source>
        <dbReference type="EMBL" id="MBU3826978.1"/>
    </source>
</evidence>
<evidence type="ECO:0000313" key="2">
    <source>
        <dbReference type="Proteomes" id="UP000824150"/>
    </source>
</evidence>
<comment type="caution">
    <text evidence="1">The sequence shown here is derived from an EMBL/GenBank/DDBJ whole genome shotgun (WGS) entry which is preliminary data.</text>
</comment>
<dbReference type="EMBL" id="JAHLFG010000062">
    <property type="protein sequence ID" value="MBU3826978.1"/>
    <property type="molecule type" value="Genomic_DNA"/>
</dbReference>
<reference evidence="1" key="2">
    <citation type="submission" date="2021-04" db="EMBL/GenBank/DDBJ databases">
        <authorList>
            <person name="Gilroy R."/>
        </authorList>
    </citation>
    <scope>NUCLEOTIDE SEQUENCE</scope>
    <source>
        <strain evidence="1">687</strain>
    </source>
</reference>